<reference evidence="5 6" key="1">
    <citation type="submission" date="2020-08" db="EMBL/GenBank/DDBJ databases">
        <title>Genome sequence of Diaphorobacter ruginosibacter DSM 27467T.</title>
        <authorList>
            <person name="Hyun D.-W."/>
            <person name="Bae J.-W."/>
        </authorList>
    </citation>
    <scope>NUCLEOTIDE SEQUENCE [LARGE SCALE GENOMIC DNA]</scope>
    <source>
        <strain evidence="5 6">DSM 27467</strain>
    </source>
</reference>
<sequence>MDTLVRAVTLNGFLHVCHQHGVNSHALLRQVGLDASALVDSDRHISGETLCKVLELAAEASSCAAFGIQMAHHRQTLDFGILGVLMRHKPSLRDMWQSAIQYRKLLNDATAISLEESGELSVLRFELLIDSQIPQRQACELVAGVMLRTCQSVLGTAWAPKEVRFMHPAPQEQYQHKQFFGCPVTFNSEFNGMVLRHVDMAAPNPAADPELVRYAENILMPMRAFGENALLQEVRKNIYLLMPLEQACIERVAEQMHLSTRTLQRQLDHNGTSFSELLDTVRKNLVLRYMNNSRYSIGQVASLTGYSRQASFTRWFQANFGTSPRQWRQTHLA</sequence>
<dbReference type="InterPro" id="IPR032687">
    <property type="entry name" value="AraC-type_N"/>
</dbReference>
<keyword evidence="2" id="KW-0238">DNA-binding</keyword>
<dbReference type="PANTHER" id="PTHR47894:SF4">
    <property type="entry name" value="HTH-TYPE TRANSCRIPTIONAL REGULATOR GADX"/>
    <property type="match status" value="1"/>
</dbReference>
<evidence type="ECO:0000256" key="3">
    <source>
        <dbReference type="ARBA" id="ARBA00023163"/>
    </source>
</evidence>
<evidence type="ECO:0000313" key="6">
    <source>
        <dbReference type="Proteomes" id="UP000515811"/>
    </source>
</evidence>
<dbReference type="Pfam" id="PF12833">
    <property type="entry name" value="HTH_18"/>
    <property type="match status" value="1"/>
</dbReference>
<dbReference type="PANTHER" id="PTHR47894">
    <property type="entry name" value="HTH-TYPE TRANSCRIPTIONAL REGULATOR GADX"/>
    <property type="match status" value="1"/>
</dbReference>
<dbReference type="SUPFAM" id="SSF46689">
    <property type="entry name" value="Homeodomain-like"/>
    <property type="match status" value="1"/>
</dbReference>
<name>A0A7G9RJA8_9BURK</name>
<dbReference type="AlphaFoldDB" id="A0A7G9RJA8"/>
<dbReference type="EMBL" id="CP060714">
    <property type="protein sequence ID" value="QNN55683.1"/>
    <property type="molecule type" value="Genomic_DNA"/>
</dbReference>
<dbReference type="GO" id="GO:0000976">
    <property type="term" value="F:transcription cis-regulatory region binding"/>
    <property type="evidence" value="ECO:0007669"/>
    <property type="project" value="TreeGrafter"/>
</dbReference>
<evidence type="ECO:0000256" key="2">
    <source>
        <dbReference type="ARBA" id="ARBA00023125"/>
    </source>
</evidence>
<dbReference type="GO" id="GO:0003700">
    <property type="term" value="F:DNA-binding transcription factor activity"/>
    <property type="evidence" value="ECO:0007669"/>
    <property type="project" value="InterPro"/>
</dbReference>
<protein>
    <submittedName>
        <fullName evidence="5">AraC family transcriptional regulator</fullName>
    </submittedName>
</protein>
<dbReference type="Pfam" id="PF12625">
    <property type="entry name" value="Arabinose_bd"/>
    <property type="match status" value="1"/>
</dbReference>
<dbReference type="SMART" id="SM00342">
    <property type="entry name" value="HTH_ARAC"/>
    <property type="match status" value="1"/>
</dbReference>
<keyword evidence="3" id="KW-0804">Transcription</keyword>
<proteinExistence type="predicted"/>
<dbReference type="InterPro" id="IPR009057">
    <property type="entry name" value="Homeodomain-like_sf"/>
</dbReference>
<dbReference type="GO" id="GO:0005829">
    <property type="term" value="C:cytosol"/>
    <property type="evidence" value="ECO:0007669"/>
    <property type="project" value="TreeGrafter"/>
</dbReference>
<dbReference type="Proteomes" id="UP000515811">
    <property type="component" value="Chromosome"/>
</dbReference>
<evidence type="ECO:0000313" key="5">
    <source>
        <dbReference type="EMBL" id="QNN55683.1"/>
    </source>
</evidence>
<keyword evidence="1" id="KW-0805">Transcription regulation</keyword>
<gene>
    <name evidence="5" type="ORF">H9K76_13690</name>
</gene>
<dbReference type="InterPro" id="IPR018060">
    <property type="entry name" value="HTH_AraC"/>
</dbReference>
<organism evidence="5 6">
    <name type="scientific">Diaphorobacter ruginosibacter</name>
    <dbReference type="NCBI Taxonomy" id="1715720"/>
    <lineage>
        <taxon>Bacteria</taxon>
        <taxon>Pseudomonadati</taxon>
        <taxon>Pseudomonadota</taxon>
        <taxon>Betaproteobacteria</taxon>
        <taxon>Burkholderiales</taxon>
        <taxon>Comamonadaceae</taxon>
        <taxon>Diaphorobacter</taxon>
    </lineage>
</organism>
<evidence type="ECO:0000256" key="1">
    <source>
        <dbReference type="ARBA" id="ARBA00023015"/>
    </source>
</evidence>
<dbReference type="RefSeq" id="WP_187595956.1">
    <property type="nucleotide sequence ID" value="NZ_CP060714.1"/>
</dbReference>
<keyword evidence="6" id="KW-1185">Reference proteome</keyword>
<evidence type="ECO:0000259" key="4">
    <source>
        <dbReference type="PROSITE" id="PS01124"/>
    </source>
</evidence>
<feature type="domain" description="HTH araC/xylS-type" evidence="4">
    <location>
        <begin position="228"/>
        <end position="330"/>
    </location>
</feature>
<accession>A0A7G9RJA8</accession>
<dbReference type="Gene3D" id="1.10.10.60">
    <property type="entry name" value="Homeodomain-like"/>
    <property type="match status" value="1"/>
</dbReference>
<dbReference type="KEGG" id="drg:H9K76_13690"/>
<dbReference type="PROSITE" id="PS01124">
    <property type="entry name" value="HTH_ARAC_FAMILY_2"/>
    <property type="match status" value="1"/>
</dbReference>